<keyword evidence="8" id="KW-0812">Transmembrane</keyword>
<evidence type="ECO:0008006" key="13">
    <source>
        <dbReference type="Google" id="ProtNLM"/>
    </source>
</evidence>
<dbReference type="Pfam" id="PF25198">
    <property type="entry name" value="Spore_GerAC_N"/>
    <property type="match status" value="1"/>
</dbReference>
<dbReference type="GO" id="GO:0009847">
    <property type="term" value="P:spore germination"/>
    <property type="evidence" value="ECO:0007669"/>
    <property type="project" value="InterPro"/>
</dbReference>
<keyword evidence="8" id="KW-1133">Transmembrane helix</keyword>
<keyword evidence="5 8" id="KW-0472">Membrane</keyword>
<evidence type="ECO:0000256" key="3">
    <source>
        <dbReference type="ARBA" id="ARBA00022544"/>
    </source>
</evidence>
<evidence type="ECO:0000256" key="8">
    <source>
        <dbReference type="SAM" id="Phobius"/>
    </source>
</evidence>
<dbReference type="Proteomes" id="UP000677305">
    <property type="component" value="Chromosome"/>
</dbReference>
<feature type="domain" description="Spore germination protein N-terminal" evidence="10">
    <location>
        <begin position="27"/>
        <end position="193"/>
    </location>
</feature>
<dbReference type="Pfam" id="PF05504">
    <property type="entry name" value="Spore_GerAC"/>
    <property type="match status" value="1"/>
</dbReference>
<dbReference type="GO" id="GO:0016020">
    <property type="term" value="C:membrane"/>
    <property type="evidence" value="ECO:0007669"/>
    <property type="project" value="UniProtKB-SubCell"/>
</dbReference>
<name>A0A8J8SBU9_9FIRM</name>
<dbReference type="RefSeq" id="WP_212693201.1">
    <property type="nucleotide sequence ID" value="NZ_CP058561.1"/>
</dbReference>
<dbReference type="EMBL" id="CP058561">
    <property type="protein sequence ID" value="QUH29062.1"/>
    <property type="molecule type" value="Genomic_DNA"/>
</dbReference>
<evidence type="ECO:0000259" key="9">
    <source>
        <dbReference type="Pfam" id="PF05504"/>
    </source>
</evidence>
<protein>
    <recommendedName>
        <fullName evidence="13">Spore germination protein</fullName>
    </recommendedName>
</protein>
<dbReference type="PANTHER" id="PTHR35789">
    <property type="entry name" value="SPORE GERMINATION PROTEIN B3"/>
    <property type="match status" value="1"/>
</dbReference>
<gene>
    <name evidence="11" type="ORF">HYG85_09070</name>
</gene>
<keyword evidence="6" id="KW-0564">Palmitate</keyword>
<dbReference type="PROSITE" id="PS51257">
    <property type="entry name" value="PROKAR_LIPOPROTEIN"/>
    <property type="match status" value="1"/>
</dbReference>
<keyword evidence="7" id="KW-0449">Lipoprotein</keyword>
<keyword evidence="4" id="KW-0732">Signal</keyword>
<reference evidence="11 12" key="1">
    <citation type="submission" date="2020-07" db="EMBL/GenBank/DDBJ databases">
        <title>Vallitalea guaymasensis genome.</title>
        <authorList>
            <person name="Postec A."/>
        </authorList>
    </citation>
    <scope>NUCLEOTIDE SEQUENCE [LARGE SCALE GENOMIC DNA]</scope>
    <source>
        <strain evidence="11 12">Ra1766G1</strain>
    </source>
</reference>
<evidence type="ECO:0000256" key="4">
    <source>
        <dbReference type="ARBA" id="ARBA00022729"/>
    </source>
</evidence>
<dbReference type="Gene3D" id="3.30.300.210">
    <property type="entry name" value="Nutrient germinant receptor protein C, domain 3"/>
    <property type="match status" value="1"/>
</dbReference>
<proteinExistence type="inferred from homology"/>
<evidence type="ECO:0000256" key="6">
    <source>
        <dbReference type="ARBA" id="ARBA00023139"/>
    </source>
</evidence>
<dbReference type="KEGG" id="vgu:HYG85_09070"/>
<evidence type="ECO:0000256" key="5">
    <source>
        <dbReference type="ARBA" id="ARBA00023136"/>
    </source>
</evidence>
<dbReference type="PANTHER" id="PTHR35789:SF1">
    <property type="entry name" value="SPORE GERMINATION PROTEIN B3"/>
    <property type="match status" value="1"/>
</dbReference>
<evidence type="ECO:0000259" key="10">
    <source>
        <dbReference type="Pfam" id="PF25198"/>
    </source>
</evidence>
<accession>A0A8J8SBU9</accession>
<comment type="similarity">
    <text evidence="2">Belongs to the GerABKC lipoprotein family.</text>
</comment>
<feature type="transmembrane region" description="Helical" evidence="8">
    <location>
        <begin position="7"/>
        <end position="27"/>
    </location>
</feature>
<evidence type="ECO:0000256" key="2">
    <source>
        <dbReference type="ARBA" id="ARBA00007886"/>
    </source>
</evidence>
<feature type="domain" description="Spore germination GerAC-like C-terminal" evidence="9">
    <location>
        <begin position="202"/>
        <end position="383"/>
    </location>
</feature>
<dbReference type="InterPro" id="IPR008844">
    <property type="entry name" value="Spore_GerAC-like"/>
</dbReference>
<evidence type="ECO:0000313" key="11">
    <source>
        <dbReference type="EMBL" id="QUH29062.1"/>
    </source>
</evidence>
<organism evidence="11 12">
    <name type="scientific">Vallitalea guaymasensis</name>
    <dbReference type="NCBI Taxonomy" id="1185412"/>
    <lineage>
        <taxon>Bacteria</taxon>
        <taxon>Bacillati</taxon>
        <taxon>Bacillota</taxon>
        <taxon>Clostridia</taxon>
        <taxon>Lachnospirales</taxon>
        <taxon>Vallitaleaceae</taxon>
        <taxon>Vallitalea</taxon>
    </lineage>
</organism>
<dbReference type="AlphaFoldDB" id="A0A8J8SBU9"/>
<dbReference type="InterPro" id="IPR057336">
    <property type="entry name" value="GerAC_N"/>
</dbReference>
<evidence type="ECO:0000256" key="7">
    <source>
        <dbReference type="ARBA" id="ARBA00023288"/>
    </source>
</evidence>
<evidence type="ECO:0000313" key="12">
    <source>
        <dbReference type="Proteomes" id="UP000677305"/>
    </source>
</evidence>
<evidence type="ECO:0000256" key="1">
    <source>
        <dbReference type="ARBA" id="ARBA00004635"/>
    </source>
</evidence>
<comment type="subcellular location">
    <subcellularLocation>
        <location evidence="1">Membrane</location>
        <topology evidence="1">Lipid-anchor</topology>
    </subcellularLocation>
</comment>
<dbReference type="InterPro" id="IPR038501">
    <property type="entry name" value="Spore_GerAC_C_sf"/>
</dbReference>
<dbReference type="InterPro" id="IPR046953">
    <property type="entry name" value="Spore_GerAC-like_C"/>
</dbReference>
<sequence length="388" mass="44680">MKRYKKIIIISELIIMSIMLSGCYDVYPIEDLGVLLGVGYDIDIDDKVTFVDPAEVPIIGEGTVSSVVYIGRGHTIFDLVENRMTKMPSRFSLGTELVGIISEERARFGIEDIIDGILRDPNAGLKALLAVNEGKCVKYFSVDSVIDETNSDVLYNEIRFSHLSNFFTKDITVDNIIRMYYQEGRKVCLPYMELIEDKPQITGLALFSDDKMLYKLDMRETKLLNLLRNNDAHGYLHLSAKEDIDFFDVEKFDEYSSILSNKYIKYLDFNGKTTRKVEVSKIGEQLKYDIKIDISGFLLINTLIDQDLDKKTINLVEETFVRKLEKLLNEEVRKVQKEYREDFLDITHYAVAKYGRHNKCSSNEYFENALIDVKVNFTIESVGRNSKN</sequence>
<keyword evidence="12" id="KW-1185">Reference proteome</keyword>
<keyword evidence="3" id="KW-0309">Germination</keyword>